<dbReference type="EMBL" id="GIFC01009937">
    <property type="protein sequence ID" value="MXU92020.1"/>
    <property type="molecule type" value="Transcribed_RNA"/>
</dbReference>
<evidence type="ECO:0000313" key="1">
    <source>
        <dbReference type="EMBL" id="MXU92020.1"/>
    </source>
</evidence>
<dbReference type="AlphaFoldDB" id="A0A6B0UQD2"/>
<name>A0A6B0UQD2_IXORI</name>
<organism evidence="1">
    <name type="scientific">Ixodes ricinus</name>
    <name type="common">Common tick</name>
    <name type="synonym">Acarus ricinus</name>
    <dbReference type="NCBI Taxonomy" id="34613"/>
    <lineage>
        <taxon>Eukaryota</taxon>
        <taxon>Metazoa</taxon>
        <taxon>Ecdysozoa</taxon>
        <taxon>Arthropoda</taxon>
        <taxon>Chelicerata</taxon>
        <taxon>Arachnida</taxon>
        <taxon>Acari</taxon>
        <taxon>Parasitiformes</taxon>
        <taxon>Ixodida</taxon>
        <taxon>Ixodoidea</taxon>
        <taxon>Ixodidae</taxon>
        <taxon>Ixodinae</taxon>
        <taxon>Ixodes</taxon>
    </lineage>
</organism>
<accession>A0A6B0UQD2</accession>
<sequence>MPVLLQVTLQAARQMTVTLVFAHCFFARTSTKKPPGLRRTTARHCGSCDAFSCRFGATFNVRSVRDAERDSRNALQAPRCKYRSPLRLSVLNPRVRRAKSVCLSSYSQLHSVLNRSFFSTVGFYKKTG</sequence>
<proteinExistence type="predicted"/>
<reference evidence="1" key="1">
    <citation type="submission" date="2019-12" db="EMBL/GenBank/DDBJ databases">
        <title>An insight into the sialome of adult female Ixodes ricinus ticks feeding for 6 days.</title>
        <authorList>
            <person name="Perner J."/>
            <person name="Ribeiro J.M.C."/>
        </authorList>
    </citation>
    <scope>NUCLEOTIDE SEQUENCE</scope>
    <source>
        <strain evidence="1">Semi-engorged</strain>
        <tissue evidence="1">Salivary glands</tissue>
    </source>
</reference>
<protein>
    <submittedName>
        <fullName evidence="1">Putative secreted protein</fullName>
    </submittedName>
</protein>